<gene>
    <name evidence="1" type="ORF">S01H1_28941</name>
</gene>
<dbReference type="InterPro" id="IPR015424">
    <property type="entry name" value="PyrdxlP-dep_Trfase"/>
</dbReference>
<proteinExistence type="predicted"/>
<evidence type="ECO:0000313" key="1">
    <source>
        <dbReference type="EMBL" id="GAF86953.1"/>
    </source>
</evidence>
<dbReference type="Gene3D" id="3.90.1150.10">
    <property type="entry name" value="Aspartate Aminotransferase, domain 1"/>
    <property type="match status" value="1"/>
</dbReference>
<organism evidence="1">
    <name type="scientific">marine sediment metagenome</name>
    <dbReference type="NCBI Taxonomy" id="412755"/>
    <lineage>
        <taxon>unclassified sequences</taxon>
        <taxon>metagenomes</taxon>
        <taxon>ecological metagenomes</taxon>
    </lineage>
</organism>
<dbReference type="AlphaFoldDB" id="X0T0K1"/>
<reference evidence="1" key="1">
    <citation type="journal article" date="2014" name="Front. Microbiol.">
        <title>High frequency of phylogenetically diverse reductive dehalogenase-homologous genes in deep subseafloor sedimentary metagenomes.</title>
        <authorList>
            <person name="Kawai M."/>
            <person name="Futagami T."/>
            <person name="Toyoda A."/>
            <person name="Takaki Y."/>
            <person name="Nishi S."/>
            <person name="Hori S."/>
            <person name="Arai W."/>
            <person name="Tsubouchi T."/>
            <person name="Morono Y."/>
            <person name="Uchiyama I."/>
            <person name="Ito T."/>
            <person name="Fujiyama A."/>
            <person name="Inagaki F."/>
            <person name="Takami H."/>
        </authorList>
    </citation>
    <scope>NUCLEOTIDE SEQUENCE</scope>
    <source>
        <strain evidence="1">Expedition CK06-06</strain>
    </source>
</reference>
<sequence>HGIGGKRKEERLRYLRNYWAKTLEKLPGIRILTSYDPEQSCGIGSFFIEGMDMEKLGQILFQKHKIIITGIGVQDEFSGIRVTPSIYTTLRELDLFIEAVTYYVKNGLPN</sequence>
<protein>
    <recommendedName>
        <fullName evidence="2">Aminotransferase class V domain-containing protein</fullName>
    </recommendedName>
</protein>
<dbReference type="SUPFAM" id="SSF53383">
    <property type="entry name" value="PLP-dependent transferases"/>
    <property type="match status" value="1"/>
</dbReference>
<name>X0T0K1_9ZZZZ</name>
<dbReference type="InterPro" id="IPR015422">
    <property type="entry name" value="PyrdxlP-dep_Trfase_small"/>
</dbReference>
<comment type="caution">
    <text evidence="1">The sequence shown here is derived from an EMBL/GenBank/DDBJ whole genome shotgun (WGS) entry which is preliminary data.</text>
</comment>
<dbReference type="EMBL" id="BARS01017718">
    <property type="protein sequence ID" value="GAF86953.1"/>
    <property type="molecule type" value="Genomic_DNA"/>
</dbReference>
<evidence type="ECO:0008006" key="2">
    <source>
        <dbReference type="Google" id="ProtNLM"/>
    </source>
</evidence>
<feature type="non-terminal residue" evidence="1">
    <location>
        <position position="1"/>
    </location>
</feature>
<accession>X0T0K1</accession>